<evidence type="ECO:0008006" key="3">
    <source>
        <dbReference type="Google" id="ProtNLM"/>
    </source>
</evidence>
<dbReference type="Pfam" id="PF12669">
    <property type="entry name" value="FeoB_associated"/>
    <property type="match status" value="1"/>
</dbReference>
<name>A0ABQ0BG63_9FIRM</name>
<reference evidence="1 2" key="1">
    <citation type="submission" date="2024-04" db="EMBL/GenBank/DDBJ databases">
        <title>Defined microbial consortia suppress multidrug-resistant proinflammatory Enterobacteriaceae via ecological control.</title>
        <authorList>
            <person name="Furuichi M."/>
            <person name="Kawaguchi T."/>
            <person name="Pust M."/>
            <person name="Yasuma K."/>
            <person name="Plichta D."/>
            <person name="Hasegawa N."/>
            <person name="Ohya T."/>
            <person name="Bhattarai S."/>
            <person name="Sasajima S."/>
            <person name="Aoto Y."/>
            <person name="Tuganbaev T."/>
            <person name="Yaginuma M."/>
            <person name="Ueda M."/>
            <person name="Okahashi N."/>
            <person name="Amafuji K."/>
            <person name="Kiridooshi Y."/>
            <person name="Sugita K."/>
            <person name="Strazar M."/>
            <person name="Skelly A."/>
            <person name="Suda W."/>
            <person name="Hattori M."/>
            <person name="Nakamoto N."/>
            <person name="Caballero S."/>
            <person name="Norman J."/>
            <person name="Olle B."/>
            <person name="Tanoue T."/>
            <person name="Arita M."/>
            <person name="Bucci V."/>
            <person name="Atarashi K."/>
            <person name="Xavier R."/>
            <person name="Honda K."/>
        </authorList>
    </citation>
    <scope>NUCLEOTIDE SEQUENCE [LARGE SCALE GENOMIC DNA]</scope>
    <source>
        <strain evidence="2">k04-0078-D8-1</strain>
    </source>
</reference>
<dbReference type="Proteomes" id="UP001600943">
    <property type="component" value="Unassembled WGS sequence"/>
</dbReference>
<sequence>MAVTIILAAAVAAYAGFVIRKKVKDIKKGKFCSCSGSCADCGRGCGGQKKKVDES</sequence>
<dbReference type="EMBL" id="BAABYW010000001">
    <property type="protein sequence ID" value="GAA6410456.1"/>
    <property type="molecule type" value="Genomic_DNA"/>
</dbReference>
<comment type="caution">
    <text evidence="1">The sequence shown here is derived from an EMBL/GenBank/DDBJ whole genome shotgun (WGS) entry which is preliminary data.</text>
</comment>
<accession>A0ABQ0BG63</accession>
<dbReference type="RefSeq" id="WP_095175429.1">
    <property type="nucleotide sequence ID" value="NZ_BAABYW010000001.1"/>
</dbReference>
<evidence type="ECO:0000313" key="2">
    <source>
        <dbReference type="Proteomes" id="UP001600943"/>
    </source>
</evidence>
<organism evidence="1 2">
    <name type="scientific">Blautia hominis</name>
    <dbReference type="NCBI Taxonomy" id="2025493"/>
    <lineage>
        <taxon>Bacteria</taxon>
        <taxon>Bacillati</taxon>
        <taxon>Bacillota</taxon>
        <taxon>Clostridia</taxon>
        <taxon>Lachnospirales</taxon>
        <taxon>Lachnospiraceae</taxon>
        <taxon>Blautia</taxon>
    </lineage>
</organism>
<gene>
    <name evidence="1" type="ORF">K040078D81_45730</name>
</gene>
<keyword evidence="2" id="KW-1185">Reference proteome</keyword>
<proteinExistence type="predicted"/>
<evidence type="ECO:0000313" key="1">
    <source>
        <dbReference type="EMBL" id="GAA6410456.1"/>
    </source>
</evidence>
<protein>
    <recommendedName>
        <fullName evidence="3">FeoB-associated Cys-rich membrane protein</fullName>
    </recommendedName>
</protein>